<accession>A0A2P5A8W2</accession>
<gene>
    <name evidence="2" type="ORF">PanWU01x14_356540</name>
</gene>
<dbReference type="GO" id="GO:0009507">
    <property type="term" value="C:chloroplast"/>
    <property type="evidence" value="ECO:0007669"/>
    <property type="project" value="TreeGrafter"/>
</dbReference>
<evidence type="ECO:0000313" key="2">
    <source>
        <dbReference type="EMBL" id="PON32973.1"/>
    </source>
</evidence>
<dbReference type="OrthoDB" id="759910at2759"/>
<dbReference type="PANTHER" id="PTHR34938:SF1">
    <property type="entry name" value="PROTEIN FERTILITY RESTORER RF2, MITOCHONDRIAL"/>
    <property type="match status" value="1"/>
</dbReference>
<proteinExistence type="predicted"/>
<evidence type="ECO:0000256" key="1">
    <source>
        <dbReference type="SAM" id="MobiDB-lite"/>
    </source>
</evidence>
<dbReference type="AlphaFoldDB" id="A0A2P5A8W2"/>
<evidence type="ECO:0000313" key="3">
    <source>
        <dbReference type="Proteomes" id="UP000237105"/>
    </source>
</evidence>
<name>A0A2P5A8W2_PARAD</name>
<reference evidence="3" key="1">
    <citation type="submission" date="2016-06" db="EMBL/GenBank/DDBJ databases">
        <title>Parallel loss of symbiosis genes in relatives of nitrogen-fixing non-legume Parasponia.</title>
        <authorList>
            <person name="Van Velzen R."/>
            <person name="Holmer R."/>
            <person name="Bu F."/>
            <person name="Rutten L."/>
            <person name="Van Zeijl A."/>
            <person name="Liu W."/>
            <person name="Santuari L."/>
            <person name="Cao Q."/>
            <person name="Sharma T."/>
            <person name="Shen D."/>
            <person name="Roswanjaya Y."/>
            <person name="Wardhani T."/>
            <person name="Kalhor M.S."/>
            <person name="Jansen J."/>
            <person name="Van den Hoogen J."/>
            <person name="Gungor B."/>
            <person name="Hartog M."/>
            <person name="Hontelez J."/>
            <person name="Verver J."/>
            <person name="Yang W.-C."/>
            <person name="Schijlen E."/>
            <person name="Repin R."/>
            <person name="Schilthuizen M."/>
            <person name="Schranz E."/>
            <person name="Heidstra R."/>
            <person name="Miyata K."/>
            <person name="Fedorova E."/>
            <person name="Kohlen W."/>
            <person name="Bisseling T."/>
            <person name="Smit S."/>
            <person name="Geurts R."/>
        </authorList>
    </citation>
    <scope>NUCLEOTIDE SEQUENCE [LARGE SCALE GENOMIC DNA]</scope>
    <source>
        <strain evidence="3">cv. WU1-14</strain>
    </source>
</reference>
<dbReference type="Proteomes" id="UP000237105">
    <property type="component" value="Unassembled WGS sequence"/>
</dbReference>
<dbReference type="GO" id="GO:0009658">
    <property type="term" value="P:chloroplast organization"/>
    <property type="evidence" value="ECO:0007669"/>
    <property type="project" value="TreeGrafter"/>
</dbReference>
<dbReference type="EMBL" id="JXTB01000765">
    <property type="protein sequence ID" value="PON32973.1"/>
    <property type="molecule type" value="Genomic_DNA"/>
</dbReference>
<protein>
    <submittedName>
        <fullName evidence="2">Uncharacterized protein</fullName>
    </submittedName>
</protein>
<dbReference type="PANTHER" id="PTHR34938">
    <property type="entry name" value="PROTEIN FERTILITY RESTORER RF2, MITOCHONDRIAL"/>
    <property type="match status" value="1"/>
</dbReference>
<comment type="caution">
    <text evidence="2">The sequence shown here is derived from an EMBL/GenBank/DDBJ whole genome shotgun (WGS) entry which is preliminary data.</text>
</comment>
<dbReference type="STRING" id="3476.A0A2P5A8W2"/>
<dbReference type="InterPro" id="IPR040299">
    <property type="entry name" value="RF2K-like"/>
</dbReference>
<sequence length="172" mass="18329">MPMLTTAASTVVSSPLLPPVGCKQQSKSGVCYQFLPLATECTPVKSIKFGPVKCGTPILSREISKVVMLSTRRQSCAFICAAALNARCAAEQTQTVTRQAPTITHMPTKEKLPDLDDGGTGFPPRDDGDGGGGGGGGGGNWSGGFFFFGFLLFLGFLKDKEGEETYREDRRR</sequence>
<dbReference type="GO" id="GO:0010027">
    <property type="term" value="P:thylakoid membrane organization"/>
    <property type="evidence" value="ECO:0007669"/>
    <property type="project" value="TreeGrafter"/>
</dbReference>
<feature type="region of interest" description="Disordered" evidence="1">
    <location>
        <begin position="107"/>
        <end position="135"/>
    </location>
</feature>
<keyword evidence="3" id="KW-1185">Reference proteome</keyword>
<organism evidence="2 3">
    <name type="scientific">Parasponia andersonii</name>
    <name type="common">Sponia andersonii</name>
    <dbReference type="NCBI Taxonomy" id="3476"/>
    <lineage>
        <taxon>Eukaryota</taxon>
        <taxon>Viridiplantae</taxon>
        <taxon>Streptophyta</taxon>
        <taxon>Embryophyta</taxon>
        <taxon>Tracheophyta</taxon>
        <taxon>Spermatophyta</taxon>
        <taxon>Magnoliopsida</taxon>
        <taxon>eudicotyledons</taxon>
        <taxon>Gunneridae</taxon>
        <taxon>Pentapetalae</taxon>
        <taxon>rosids</taxon>
        <taxon>fabids</taxon>
        <taxon>Rosales</taxon>
        <taxon>Cannabaceae</taxon>
        <taxon>Parasponia</taxon>
    </lineage>
</organism>